<reference evidence="1" key="1">
    <citation type="submission" date="2021-02" db="EMBL/GenBank/DDBJ databases">
        <authorList>
            <consortium name="DOE Joint Genome Institute"/>
            <person name="Ahrendt S."/>
            <person name="Looney B.P."/>
            <person name="Miyauchi S."/>
            <person name="Morin E."/>
            <person name="Drula E."/>
            <person name="Courty P.E."/>
            <person name="Chicoki N."/>
            <person name="Fauchery L."/>
            <person name="Kohler A."/>
            <person name="Kuo A."/>
            <person name="Labutti K."/>
            <person name="Pangilinan J."/>
            <person name="Lipzen A."/>
            <person name="Riley R."/>
            <person name="Andreopoulos W."/>
            <person name="He G."/>
            <person name="Johnson J."/>
            <person name="Barry K.W."/>
            <person name="Grigoriev I.V."/>
            <person name="Nagy L."/>
            <person name="Hibbett D."/>
            <person name="Henrissat B."/>
            <person name="Matheny P.B."/>
            <person name="Labbe J."/>
            <person name="Martin F."/>
        </authorList>
    </citation>
    <scope>NUCLEOTIDE SEQUENCE</scope>
    <source>
        <strain evidence="1">FP105234-sp</strain>
    </source>
</reference>
<accession>A0ACB8S736</accession>
<keyword evidence="2" id="KW-1185">Reference proteome</keyword>
<dbReference type="Proteomes" id="UP000814033">
    <property type="component" value="Unassembled WGS sequence"/>
</dbReference>
<evidence type="ECO:0000313" key="2">
    <source>
        <dbReference type="Proteomes" id="UP000814033"/>
    </source>
</evidence>
<dbReference type="EMBL" id="MU275848">
    <property type="protein sequence ID" value="KAI0051948.1"/>
    <property type="molecule type" value="Genomic_DNA"/>
</dbReference>
<name>A0ACB8S736_9AGAM</name>
<reference evidence="1" key="2">
    <citation type="journal article" date="2022" name="New Phytol.">
        <title>Evolutionary transition to the ectomycorrhizal habit in the genomes of a hyperdiverse lineage of mushroom-forming fungi.</title>
        <authorList>
            <person name="Looney B."/>
            <person name="Miyauchi S."/>
            <person name="Morin E."/>
            <person name="Drula E."/>
            <person name="Courty P.E."/>
            <person name="Kohler A."/>
            <person name="Kuo A."/>
            <person name="LaButti K."/>
            <person name="Pangilinan J."/>
            <person name="Lipzen A."/>
            <person name="Riley R."/>
            <person name="Andreopoulos W."/>
            <person name="He G."/>
            <person name="Johnson J."/>
            <person name="Nolan M."/>
            <person name="Tritt A."/>
            <person name="Barry K.W."/>
            <person name="Grigoriev I.V."/>
            <person name="Nagy L.G."/>
            <person name="Hibbett D."/>
            <person name="Henrissat B."/>
            <person name="Matheny P.B."/>
            <person name="Labbe J."/>
            <person name="Martin F.M."/>
        </authorList>
    </citation>
    <scope>NUCLEOTIDE SEQUENCE</scope>
    <source>
        <strain evidence="1">FP105234-sp</strain>
    </source>
</reference>
<sequence length="546" mass="59076">MTSRPRRSHSHDVPRRHINPSSLLSPVSPSSPCRDSTLINYEMRDQLDDLLSVTDTRAAPSGAPTSHPYPPPPSSHPYRTPPSTPAHPTASTGPASTRQAVNPVLASGQAYYPTPNASPYYAPQDVASLASSPSPLLSVPRQRLPSAGHTAARAPGGPGHTPRASSTSVQAAQSSSSSMLPPPAHRHTTQSAHHRAPAPPAILVSPPDNELGLLSPLSTLISTLSMPGYAGTDTLHAERASPKDSGGPRAHEAAHGRVRSSSSAHQPYNRDMLMAGYTSRDAHLSSSSPSHLPRAAVPVLPSAGNTASRTSGGPGHTAPGSSHVQATPLTQAEHPTSSAAYIPRILARDADTARRARASAHAFRSRISAFDAARTPWRFTFAKRWFRRANFNFVFGEVMQMSTVAVYYRVHEPDTNRPFAMVAVYPEVDYLDLHEEMSLQKSAMLRQRQLRERLQQQELEGEMRQQQAGPARQLGTGTSVAPASTQAQNPSPPPDWRPTPEFVADDMKFDPPELGVVTFPTETKEYQALLYLMKTQKEKEHTFSSR</sequence>
<proteinExistence type="predicted"/>
<comment type="caution">
    <text evidence="1">The sequence shown here is derived from an EMBL/GenBank/DDBJ whole genome shotgun (WGS) entry which is preliminary data.</text>
</comment>
<gene>
    <name evidence="1" type="ORF">FA95DRAFT_107693</name>
</gene>
<protein>
    <submittedName>
        <fullName evidence="1">Uncharacterized protein</fullName>
    </submittedName>
</protein>
<evidence type="ECO:0000313" key="1">
    <source>
        <dbReference type="EMBL" id="KAI0051948.1"/>
    </source>
</evidence>
<organism evidence="1 2">
    <name type="scientific">Auriscalpium vulgare</name>
    <dbReference type="NCBI Taxonomy" id="40419"/>
    <lineage>
        <taxon>Eukaryota</taxon>
        <taxon>Fungi</taxon>
        <taxon>Dikarya</taxon>
        <taxon>Basidiomycota</taxon>
        <taxon>Agaricomycotina</taxon>
        <taxon>Agaricomycetes</taxon>
        <taxon>Russulales</taxon>
        <taxon>Auriscalpiaceae</taxon>
        <taxon>Auriscalpium</taxon>
    </lineage>
</organism>